<evidence type="ECO:0000256" key="5">
    <source>
        <dbReference type="ARBA" id="ARBA00023002"/>
    </source>
</evidence>
<accession>A0A1H2XCL5</accession>
<dbReference type="GO" id="GO:0016614">
    <property type="term" value="F:oxidoreductase activity, acting on CH-OH group of donors"/>
    <property type="evidence" value="ECO:0007669"/>
    <property type="project" value="InterPro"/>
</dbReference>
<dbReference type="Pfam" id="PF00890">
    <property type="entry name" value="FAD_binding_2"/>
    <property type="match status" value="1"/>
</dbReference>
<keyword evidence="4" id="KW-0274">FAD</keyword>
<dbReference type="InterPro" id="IPR003953">
    <property type="entry name" value="FAD-dep_OxRdtase_2_FAD-bd"/>
</dbReference>
<evidence type="ECO:0000256" key="2">
    <source>
        <dbReference type="ARBA" id="ARBA00010790"/>
    </source>
</evidence>
<dbReference type="InterPro" id="IPR051473">
    <property type="entry name" value="P2Ox-like"/>
</dbReference>
<evidence type="ECO:0000256" key="4">
    <source>
        <dbReference type="ARBA" id="ARBA00022827"/>
    </source>
</evidence>
<feature type="domain" description="Glucose-methanol-choline oxidoreductase N-terminal" evidence="6">
    <location>
        <begin position="246"/>
        <end position="341"/>
    </location>
</feature>
<dbReference type="Pfam" id="PF00732">
    <property type="entry name" value="GMC_oxred_N"/>
    <property type="match status" value="1"/>
</dbReference>
<keyword evidence="3" id="KW-0285">Flavoprotein</keyword>
<name>A0A1H2XCL5_9PROT</name>
<dbReference type="Gene3D" id="3.50.50.60">
    <property type="entry name" value="FAD/NAD(P)-binding domain"/>
    <property type="match status" value="2"/>
</dbReference>
<gene>
    <name evidence="9" type="ORF">SAMN05421882_103710</name>
</gene>
<dbReference type="PANTHER" id="PTHR42784:SF1">
    <property type="entry name" value="PYRANOSE 2-OXIDASE"/>
    <property type="match status" value="1"/>
</dbReference>
<evidence type="ECO:0000313" key="10">
    <source>
        <dbReference type="Proteomes" id="UP000183454"/>
    </source>
</evidence>
<dbReference type="Pfam" id="PF05199">
    <property type="entry name" value="GMC_oxred_C"/>
    <property type="match status" value="1"/>
</dbReference>
<reference evidence="9 10" key="1">
    <citation type="submission" date="2016-10" db="EMBL/GenBank/DDBJ databases">
        <authorList>
            <person name="de Groot N.N."/>
        </authorList>
    </citation>
    <scope>NUCLEOTIDE SEQUENCE [LARGE SCALE GENOMIC DNA]</scope>
    <source>
        <strain evidence="9 10">Nm110</strain>
    </source>
</reference>
<organism evidence="9 10">
    <name type="scientific">Nitrosomonas communis</name>
    <dbReference type="NCBI Taxonomy" id="44574"/>
    <lineage>
        <taxon>Bacteria</taxon>
        <taxon>Pseudomonadati</taxon>
        <taxon>Pseudomonadota</taxon>
        <taxon>Betaproteobacteria</taxon>
        <taxon>Nitrosomonadales</taxon>
        <taxon>Nitrosomonadaceae</taxon>
        <taxon>Nitrosomonas</taxon>
    </lineage>
</organism>
<dbReference type="InterPro" id="IPR036188">
    <property type="entry name" value="FAD/NAD-bd_sf"/>
</dbReference>
<evidence type="ECO:0000259" key="8">
    <source>
        <dbReference type="Pfam" id="PF05199"/>
    </source>
</evidence>
<evidence type="ECO:0000259" key="7">
    <source>
        <dbReference type="Pfam" id="PF00890"/>
    </source>
</evidence>
<dbReference type="RefSeq" id="WP_074667596.1">
    <property type="nucleotide sequence ID" value="NZ_CBDIPD010000046.1"/>
</dbReference>
<dbReference type="PANTHER" id="PTHR42784">
    <property type="entry name" value="PYRANOSE 2-OXIDASE"/>
    <property type="match status" value="1"/>
</dbReference>
<comment type="similarity">
    <text evidence="2">Belongs to the GMC oxidoreductase family.</text>
</comment>
<feature type="domain" description="Glucose-methanol-choline oxidoreductase C-terminal" evidence="8">
    <location>
        <begin position="470"/>
        <end position="600"/>
    </location>
</feature>
<proteinExistence type="inferred from homology"/>
<sequence>MQTKFDVIIIGSGAGGAPIAHTLVKAGKSVLILEKGPLFKPQYQNTNGLSDFKRDELISDGTEKRVQVPGVANYGEGFYSSHVEPDINDEPHVYRGADGQDRATIEGYTAQVVGGGTQLYGGVSLRFTPTDFHLQSFNAGRTDLKNDPDEDVQREARDWPISYDELEPYYTRAEELIGFNGTVDNQLKRFSKDNYQPPLEPNPISRYAKAGMEQLGRELNPIDPILPYRTPLAVITRDHPPSGRKVPTDPETLKTSYVNRYGCPLGAKSNTWVALLSPISDQPNFEIRANCIVTHLECDGARINRVMYRDPSGRQLSVEGNLVVVACSAIESIRLLKLSARLNSEFDQRINQNDLLGRYFLTHCFGGASALMPTRNDKSMALDADWATDCCATEDFLKNNGLWAGGAIYNNTSDQALPLSIGRNHGSQDLDTLWKGFIDDTRLAGQGLADFLDENIGRGLSVSFMANQVPQRNNRIELHPTISDKWNRPVAYIIKTWHSHDQYLMDTLAGMCGKILKYGGEDNTGEFQFLFEGQGGIFNAENALARIANHILGGARFGTDPRDSVLDIHCRAWNFDNLYVTDGAFMPTSGGANPTLTIQANSFRVADELLKRL</sequence>
<feature type="domain" description="FAD-dependent oxidoreductase 2 FAD-binding" evidence="7">
    <location>
        <begin position="6"/>
        <end position="49"/>
    </location>
</feature>
<dbReference type="Proteomes" id="UP000183454">
    <property type="component" value="Unassembled WGS sequence"/>
</dbReference>
<dbReference type="AlphaFoldDB" id="A0A1H2XCL5"/>
<comment type="cofactor">
    <cofactor evidence="1">
        <name>FAD</name>
        <dbReference type="ChEBI" id="CHEBI:57692"/>
    </cofactor>
</comment>
<evidence type="ECO:0000259" key="6">
    <source>
        <dbReference type="Pfam" id="PF00732"/>
    </source>
</evidence>
<dbReference type="InterPro" id="IPR000172">
    <property type="entry name" value="GMC_OxRdtase_N"/>
</dbReference>
<dbReference type="EMBL" id="FNNH01000037">
    <property type="protein sequence ID" value="SDW90567.1"/>
    <property type="molecule type" value="Genomic_DNA"/>
</dbReference>
<dbReference type="SUPFAM" id="SSF51905">
    <property type="entry name" value="FAD/NAD(P)-binding domain"/>
    <property type="match status" value="1"/>
</dbReference>
<evidence type="ECO:0000313" key="9">
    <source>
        <dbReference type="EMBL" id="SDW90567.1"/>
    </source>
</evidence>
<keyword evidence="5" id="KW-0560">Oxidoreductase</keyword>
<protein>
    <submittedName>
        <fullName evidence="9">Choline dehydrogenase</fullName>
    </submittedName>
</protein>
<dbReference type="InterPro" id="IPR007867">
    <property type="entry name" value="GMC_OxRtase_C"/>
</dbReference>
<dbReference type="GO" id="GO:0050660">
    <property type="term" value="F:flavin adenine dinucleotide binding"/>
    <property type="evidence" value="ECO:0007669"/>
    <property type="project" value="InterPro"/>
</dbReference>
<evidence type="ECO:0000256" key="3">
    <source>
        <dbReference type="ARBA" id="ARBA00022630"/>
    </source>
</evidence>
<evidence type="ECO:0000256" key="1">
    <source>
        <dbReference type="ARBA" id="ARBA00001974"/>
    </source>
</evidence>